<reference evidence="3" key="1">
    <citation type="submission" date="2020-04" db="EMBL/GenBank/DDBJ databases">
        <authorList>
            <person name="Neveu A P."/>
        </authorList>
    </citation>
    <scope>NUCLEOTIDE SEQUENCE</scope>
    <source>
        <tissue evidence="3">Whole embryo</tissue>
    </source>
</reference>
<dbReference type="Pfam" id="PF00339">
    <property type="entry name" value="Arrestin_N"/>
    <property type="match status" value="1"/>
</dbReference>
<evidence type="ECO:0000259" key="2">
    <source>
        <dbReference type="SMART" id="SM01017"/>
    </source>
</evidence>
<dbReference type="EMBL" id="LR783070">
    <property type="protein sequence ID" value="CAB3223192.1"/>
    <property type="molecule type" value="mRNA"/>
</dbReference>
<dbReference type="InterPro" id="IPR014756">
    <property type="entry name" value="Ig_E-set"/>
</dbReference>
<sequence length="362" mass="39971">MVNLSIEVIGGKVVFQGGDVISGNVIVDCKQPVDFKKLEITYKGSAKTMWSEGSGDNRTTYVGKEPIFNQTETLLKSTGQKISPGRNLYPFQFQLPLELPSSFESPVELGYIRYRLQARLQQTLKSKRSQLMFTVLEEVDLNKFPLAGEPAISQSSKTLCCWCCTSGLIELEVRANKTGFVPGEFVTVSASIKNGSSSKLRNCKLSIVQLITLSSGYKSKLIRINLTKGAGVAKDCKKRSTITFDPQKIQLPAVVPSHERLCRIIDVDYCVELICHTPLFSEKIRTWALLEVGTIPLNQGSNDETQGEGSTNMPASDFSVPAPTYAAATAVTIPKSEENPEAVTFAPQYNYYDWSQTAFTYK</sequence>
<dbReference type="SMART" id="SM01017">
    <property type="entry name" value="Arrestin_C"/>
    <property type="match status" value="1"/>
</dbReference>
<dbReference type="GO" id="GO:0015031">
    <property type="term" value="P:protein transport"/>
    <property type="evidence" value="ECO:0007669"/>
    <property type="project" value="TreeGrafter"/>
</dbReference>
<organism evidence="3">
    <name type="scientific">Phallusia mammillata</name>
    <dbReference type="NCBI Taxonomy" id="59560"/>
    <lineage>
        <taxon>Eukaryota</taxon>
        <taxon>Metazoa</taxon>
        <taxon>Chordata</taxon>
        <taxon>Tunicata</taxon>
        <taxon>Ascidiacea</taxon>
        <taxon>Phlebobranchia</taxon>
        <taxon>Ascidiidae</taxon>
        <taxon>Phallusia</taxon>
    </lineage>
</organism>
<proteinExistence type="evidence at transcript level"/>
<dbReference type="InterPro" id="IPR011022">
    <property type="entry name" value="Arrestin_C-like"/>
</dbReference>
<protein>
    <submittedName>
        <fullName evidence="3">Arrestin domain-containing protein 3-like</fullName>
    </submittedName>
</protein>
<dbReference type="PANTHER" id="PTHR11188:SF176">
    <property type="entry name" value="ARRESTIN DOMAIN-CONTAINING PROTEIN 1"/>
    <property type="match status" value="1"/>
</dbReference>
<dbReference type="AlphaFoldDB" id="A0A6F9D6B1"/>
<dbReference type="Gene3D" id="2.60.40.640">
    <property type="match status" value="2"/>
</dbReference>
<evidence type="ECO:0000313" key="3">
    <source>
        <dbReference type="EMBL" id="CAB3223192.1"/>
    </source>
</evidence>
<feature type="domain" description="Arrestin C-terminal-like" evidence="2">
    <location>
        <begin position="165"/>
        <end position="297"/>
    </location>
</feature>
<dbReference type="InterPro" id="IPR050357">
    <property type="entry name" value="Arrestin_domain-protein"/>
</dbReference>
<gene>
    <name evidence="3" type="primary">Arrdc3-002</name>
</gene>
<accession>A0A6F9D6B1</accession>
<dbReference type="InterPro" id="IPR014752">
    <property type="entry name" value="Arrestin-like_C"/>
</dbReference>
<dbReference type="Pfam" id="PF02752">
    <property type="entry name" value="Arrestin_C"/>
    <property type="match status" value="1"/>
</dbReference>
<dbReference type="GO" id="GO:0005737">
    <property type="term" value="C:cytoplasm"/>
    <property type="evidence" value="ECO:0007669"/>
    <property type="project" value="TreeGrafter"/>
</dbReference>
<evidence type="ECO:0000256" key="1">
    <source>
        <dbReference type="ARBA" id="ARBA00005298"/>
    </source>
</evidence>
<comment type="similarity">
    <text evidence="1">Belongs to the arrestin family.</text>
</comment>
<dbReference type="InterPro" id="IPR011021">
    <property type="entry name" value="Arrestin-like_N"/>
</dbReference>
<dbReference type="SUPFAM" id="SSF81296">
    <property type="entry name" value="E set domains"/>
    <property type="match status" value="2"/>
</dbReference>
<name>A0A6F9D6B1_9ASCI</name>
<dbReference type="PANTHER" id="PTHR11188">
    <property type="entry name" value="ARRESTIN DOMAIN CONTAINING PROTEIN"/>
    <property type="match status" value="1"/>
</dbReference>